<dbReference type="Proteomes" id="UP000288246">
    <property type="component" value="Unassembled WGS sequence"/>
</dbReference>
<dbReference type="InterPro" id="IPR012338">
    <property type="entry name" value="Beta-lactam/transpept-like"/>
</dbReference>
<comment type="caution">
    <text evidence="2">The sequence shown here is derived from an EMBL/GenBank/DDBJ whole genome shotgun (WGS) entry which is preliminary data.</text>
</comment>
<reference evidence="2 3" key="1">
    <citation type="submission" date="2018-11" db="EMBL/GenBank/DDBJ databases">
        <title>Draft genome sequence of Cellulomonas takizawaensis strain TKZ-21.</title>
        <authorList>
            <person name="Yamamura H."/>
            <person name="Hayashi T."/>
            <person name="Hamada M."/>
            <person name="Serisawa Y."/>
            <person name="Matsuyama K."/>
            <person name="Nakagawa Y."/>
            <person name="Otoguro M."/>
            <person name="Yanagida F."/>
            <person name="Hayakawa M."/>
        </authorList>
    </citation>
    <scope>NUCLEOTIDE SEQUENCE [LARGE SCALE GENOMIC DNA]</scope>
    <source>
        <strain evidence="2 3">TKZ-21</strain>
    </source>
</reference>
<keyword evidence="3" id="KW-1185">Reference proteome</keyword>
<organism evidence="2 3">
    <name type="scientific">Cellulomonas algicola</name>
    <dbReference type="NCBI Taxonomy" id="2071633"/>
    <lineage>
        <taxon>Bacteria</taxon>
        <taxon>Bacillati</taxon>
        <taxon>Actinomycetota</taxon>
        <taxon>Actinomycetes</taxon>
        <taxon>Micrococcales</taxon>
        <taxon>Cellulomonadaceae</taxon>
        <taxon>Cellulomonas</taxon>
    </lineage>
</organism>
<dbReference type="Pfam" id="PF00144">
    <property type="entry name" value="Beta-lactamase"/>
    <property type="match status" value="1"/>
</dbReference>
<dbReference type="SUPFAM" id="SSF56601">
    <property type="entry name" value="beta-lactamase/transpeptidase-like"/>
    <property type="match status" value="1"/>
</dbReference>
<sequence length="173" mass="17643">MPFADVVHREVVAPLGLTATTAWAGERSAPGARSSTLARVVGAACAGHHRDGSRVDGVRVHYAGPSASGLGASPADVGVLLADLLRGWRGARSVLLDPASAAAMLEDRYDDGVGLGVFVGGPRVMSQGWGVGFQAKLLADRGADRAVAVLLARDPGVPQEESVVGRTVRALTG</sequence>
<dbReference type="EMBL" id="BHYL01000032">
    <property type="protein sequence ID" value="GCD18814.1"/>
    <property type="molecule type" value="Genomic_DNA"/>
</dbReference>
<evidence type="ECO:0000313" key="3">
    <source>
        <dbReference type="Proteomes" id="UP000288246"/>
    </source>
</evidence>
<protein>
    <recommendedName>
        <fullName evidence="1">Beta-lactamase-related domain-containing protein</fullName>
    </recommendedName>
</protein>
<proteinExistence type="predicted"/>
<accession>A0A401UW58</accession>
<dbReference type="AlphaFoldDB" id="A0A401UW58"/>
<feature type="domain" description="Beta-lactamase-related" evidence="1">
    <location>
        <begin position="1"/>
        <end position="159"/>
    </location>
</feature>
<dbReference type="InterPro" id="IPR001466">
    <property type="entry name" value="Beta-lactam-related"/>
</dbReference>
<evidence type="ECO:0000313" key="2">
    <source>
        <dbReference type="EMBL" id="GCD18814.1"/>
    </source>
</evidence>
<gene>
    <name evidence="2" type="ORF">CTKZ_03760</name>
</gene>
<name>A0A401UW58_9CELL</name>
<dbReference type="Gene3D" id="3.40.710.10">
    <property type="entry name" value="DD-peptidase/beta-lactamase superfamily"/>
    <property type="match status" value="1"/>
</dbReference>
<evidence type="ECO:0000259" key="1">
    <source>
        <dbReference type="Pfam" id="PF00144"/>
    </source>
</evidence>